<evidence type="ECO:0000259" key="2">
    <source>
        <dbReference type="Pfam" id="PF02517"/>
    </source>
</evidence>
<name>A0A1M3L246_9BACT</name>
<proteinExistence type="predicted"/>
<sequence>MQQALARWWVRILLTLLAVAALVSIMAVLPTAWMGSTVGPLVFYAPLTFLMIGIEKMRKGGTAACAGLPLRQTIGRELLSGTSIAMLMLTVVAVVAWFLGATWTTVGTGAFPFIMFMIAAAGEEILFRGTIFQALEERFGSIAAVSTTSLLFGVAHLSNDGADLLAVVNVSLAGILLGTMASVTRSLWPGIAFHIVWNVLVALCFGAVSGNGVDGAIVTMDVSHVAPSLQWLVTGTFGIEHGLVTTLLLAIATWIVARRLPWNPYVAAARARRRFAEQAVTIEQQSPSTT</sequence>
<feature type="transmembrane region" description="Helical" evidence="1">
    <location>
        <begin position="41"/>
        <end position="57"/>
    </location>
</feature>
<dbReference type="Proteomes" id="UP000184233">
    <property type="component" value="Unassembled WGS sequence"/>
</dbReference>
<gene>
    <name evidence="3" type="ORF">BGO89_02260</name>
</gene>
<dbReference type="AlphaFoldDB" id="A0A1M3L246"/>
<feature type="transmembrane region" description="Helical" evidence="1">
    <location>
        <begin position="78"/>
        <end position="100"/>
    </location>
</feature>
<dbReference type="GO" id="GO:0004175">
    <property type="term" value="F:endopeptidase activity"/>
    <property type="evidence" value="ECO:0007669"/>
    <property type="project" value="UniProtKB-ARBA"/>
</dbReference>
<dbReference type="InterPro" id="IPR003675">
    <property type="entry name" value="Rce1/LyrA-like_dom"/>
</dbReference>
<feature type="transmembrane region" description="Helical" evidence="1">
    <location>
        <begin position="191"/>
        <end position="209"/>
    </location>
</feature>
<dbReference type="Pfam" id="PF02517">
    <property type="entry name" value="Rce1-like"/>
    <property type="match status" value="1"/>
</dbReference>
<feature type="transmembrane region" description="Helical" evidence="1">
    <location>
        <begin position="139"/>
        <end position="158"/>
    </location>
</feature>
<dbReference type="PANTHER" id="PTHR39430">
    <property type="entry name" value="MEMBRANE-ASSOCIATED PROTEASE-RELATED"/>
    <property type="match status" value="1"/>
</dbReference>
<comment type="caution">
    <text evidence="3">The sequence shown here is derived from an EMBL/GenBank/DDBJ whole genome shotgun (WGS) entry which is preliminary data.</text>
</comment>
<evidence type="ECO:0000256" key="1">
    <source>
        <dbReference type="SAM" id="Phobius"/>
    </source>
</evidence>
<organism evidence="3 4">
    <name type="scientific">Candidatus Kapaibacterium thiocyanatum</name>
    <dbReference type="NCBI Taxonomy" id="1895771"/>
    <lineage>
        <taxon>Bacteria</taxon>
        <taxon>Pseudomonadati</taxon>
        <taxon>Candidatus Kapaibacteriota</taxon>
        <taxon>Candidatus Kapaibacteriia</taxon>
        <taxon>Candidatus Kapaibacteriales</taxon>
        <taxon>Candidatus Kapaibacteriaceae</taxon>
        <taxon>Candidatus Kapaibacterium</taxon>
    </lineage>
</organism>
<evidence type="ECO:0000313" key="4">
    <source>
        <dbReference type="Proteomes" id="UP000184233"/>
    </source>
</evidence>
<protein>
    <recommendedName>
        <fullName evidence="2">CAAX prenyl protease 2/Lysostaphin resistance protein A-like domain-containing protein</fullName>
    </recommendedName>
</protein>
<keyword evidence="1" id="KW-0472">Membrane</keyword>
<evidence type="ECO:0000313" key="3">
    <source>
        <dbReference type="EMBL" id="OJX59263.1"/>
    </source>
</evidence>
<feature type="transmembrane region" description="Helical" evidence="1">
    <location>
        <begin position="164"/>
        <end position="184"/>
    </location>
</feature>
<feature type="transmembrane region" description="Helical" evidence="1">
    <location>
        <begin position="106"/>
        <end position="127"/>
    </location>
</feature>
<accession>A0A1M3L246</accession>
<reference evidence="3 4" key="1">
    <citation type="submission" date="2016-09" db="EMBL/GenBank/DDBJ databases">
        <title>Genome-resolved meta-omics ties microbial dynamics to process performance in biotechnology for thiocyanate degradation.</title>
        <authorList>
            <person name="Kantor R.S."/>
            <person name="Huddy R.J."/>
            <person name="Iyer R."/>
            <person name="Thomas B.C."/>
            <person name="Brown C.T."/>
            <person name="Anantharaman K."/>
            <person name="Tringe S."/>
            <person name="Hettich R.L."/>
            <person name="Harrison S.T."/>
            <person name="Banfield J.F."/>
        </authorList>
    </citation>
    <scope>NUCLEOTIDE SEQUENCE [LARGE SCALE GENOMIC DNA]</scope>
    <source>
        <strain evidence="3">59-99</strain>
    </source>
</reference>
<feature type="transmembrane region" description="Helical" evidence="1">
    <location>
        <begin position="229"/>
        <end position="257"/>
    </location>
</feature>
<keyword evidence="1" id="KW-1133">Transmembrane helix</keyword>
<dbReference type="PANTHER" id="PTHR39430:SF1">
    <property type="entry name" value="PROTEASE"/>
    <property type="match status" value="1"/>
</dbReference>
<dbReference type="EMBL" id="MKVH01000013">
    <property type="protein sequence ID" value="OJX59263.1"/>
    <property type="molecule type" value="Genomic_DNA"/>
</dbReference>
<dbReference type="GO" id="GO:0080120">
    <property type="term" value="P:CAAX-box protein maturation"/>
    <property type="evidence" value="ECO:0007669"/>
    <property type="project" value="UniProtKB-ARBA"/>
</dbReference>
<feature type="domain" description="CAAX prenyl protease 2/Lysostaphin resistance protein A-like" evidence="2">
    <location>
        <begin position="112"/>
        <end position="200"/>
    </location>
</feature>
<dbReference type="STRING" id="1895771.BGO89_02260"/>
<keyword evidence="1" id="KW-0812">Transmembrane</keyword>
<feature type="transmembrane region" description="Helical" evidence="1">
    <location>
        <begin position="12"/>
        <end position="35"/>
    </location>
</feature>